<dbReference type="EMBL" id="JACHNS010000004">
    <property type="protein sequence ID" value="MBB4593663.1"/>
    <property type="molecule type" value="Genomic_DNA"/>
</dbReference>
<accession>A0ABR6JLR7</accession>
<dbReference type="PROSITE" id="PS00018">
    <property type="entry name" value="EF_HAND_1"/>
    <property type="match status" value="2"/>
</dbReference>
<dbReference type="PROSITE" id="PS50222">
    <property type="entry name" value="EF_HAND_2"/>
    <property type="match status" value="2"/>
</dbReference>
<feature type="chain" id="PRO_5047365755" evidence="1">
    <location>
        <begin position="46"/>
        <end position="136"/>
    </location>
</feature>
<sequence>MGRKPGGTRIGVSARALHRLAPPALPMACVVLACLVLAWVPAAHAQVQDSQEYLKRMDSDGDGRVSRDEYVAWMSYAFDQRDADHDGVLQGEELPGRRGKPITRTAHRASLIERFARQDANGDGYLSARELLAPPR</sequence>
<organism evidence="3 4">
    <name type="scientific">Xanthomonas cannabis</name>
    <dbReference type="NCBI Taxonomy" id="1885674"/>
    <lineage>
        <taxon>Bacteria</taxon>
        <taxon>Pseudomonadati</taxon>
        <taxon>Pseudomonadota</taxon>
        <taxon>Gammaproteobacteria</taxon>
        <taxon>Lysobacterales</taxon>
        <taxon>Lysobacteraceae</taxon>
        <taxon>Xanthomonas</taxon>
    </lineage>
</organism>
<evidence type="ECO:0000313" key="4">
    <source>
        <dbReference type="Proteomes" id="UP000554726"/>
    </source>
</evidence>
<feature type="domain" description="EF-hand" evidence="2">
    <location>
        <begin position="106"/>
        <end position="136"/>
    </location>
</feature>
<evidence type="ECO:0000313" key="3">
    <source>
        <dbReference type="EMBL" id="MBB4593663.1"/>
    </source>
</evidence>
<comment type="caution">
    <text evidence="3">The sequence shown here is derived from an EMBL/GenBank/DDBJ whole genome shotgun (WGS) entry which is preliminary data.</text>
</comment>
<dbReference type="RefSeq" id="WP_425509159.1">
    <property type="nucleotide sequence ID" value="NZ_JAASQY010000002.1"/>
</dbReference>
<evidence type="ECO:0000259" key="2">
    <source>
        <dbReference type="PROSITE" id="PS50222"/>
    </source>
</evidence>
<keyword evidence="4" id="KW-1185">Reference proteome</keyword>
<reference evidence="3 4" key="1">
    <citation type="submission" date="2020-08" db="EMBL/GenBank/DDBJ databases">
        <title>Studying the diversity of plant-associated saprophytic bacteria and their role in host health and plant-pathogen interactions.</title>
        <authorList>
            <person name="Potnis N."/>
        </authorList>
    </citation>
    <scope>NUCLEOTIDE SEQUENCE [LARGE SCALE GENOMIC DNA]</scope>
    <source>
        <strain evidence="3 4">F16</strain>
    </source>
</reference>
<dbReference type="Proteomes" id="UP000554726">
    <property type="component" value="Unassembled WGS sequence"/>
</dbReference>
<feature type="domain" description="EF-hand" evidence="2">
    <location>
        <begin position="45"/>
        <end position="80"/>
    </location>
</feature>
<feature type="signal peptide" evidence="1">
    <location>
        <begin position="1"/>
        <end position="45"/>
    </location>
</feature>
<dbReference type="InterPro" id="IPR018247">
    <property type="entry name" value="EF_Hand_1_Ca_BS"/>
</dbReference>
<dbReference type="InterPro" id="IPR002048">
    <property type="entry name" value="EF_hand_dom"/>
</dbReference>
<proteinExistence type="predicted"/>
<dbReference type="SUPFAM" id="SSF47473">
    <property type="entry name" value="EF-hand"/>
    <property type="match status" value="1"/>
</dbReference>
<evidence type="ECO:0000256" key="1">
    <source>
        <dbReference type="SAM" id="SignalP"/>
    </source>
</evidence>
<dbReference type="InterPro" id="IPR011992">
    <property type="entry name" value="EF-hand-dom_pair"/>
</dbReference>
<dbReference type="Pfam" id="PF13202">
    <property type="entry name" value="EF-hand_5"/>
    <property type="match status" value="2"/>
</dbReference>
<dbReference type="PROSITE" id="PS51257">
    <property type="entry name" value="PROKAR_LIPOPROTEIN"/>
    <property type="match status" value="1"/>
</dbReference>
<gene>
    <name evidence="3" type="ORF">FHR60_002347</name>
</gene>
<dbReference type="Gene3D" id="1.10.238.10">
    <property type="entry name" value="EF-hand"/>
    <property type="match status" value="2"/>
</dbReference>
<protein>
    <submittedName>
        <fullName evidence="3">Ca2+-binding EF-hand superfamily protein</fullName>
    </submittedName>
</protein>
<keyword evidence="1" id="KW-0732">Signal</keyword>
<name>A0ABR6JLR7_9XANT</name>